<dbReference type="GO" id="GO:0036376">
    <property type="term" value="P:sodium ion export across plasma membrane"/>
    <property type="evidence" value="ECO:0007669"/>
    <property type="project" value="TreeGrafter"/>
</dbReference>
<evidence type="ECO:0000256" key="2">
    <source>
        <dbReference type="ARBA" id="ARBA00022692"/>
    </source>
</evidence>
<feature type="region of interest" description="Disordered" evidence="8">
    <location>
        <begin position="173"/>
        <end position="192"/>
    </location>
</feature>
<keyword evidence="7 9" id="KW-0472">Membrane</keyword>
<dbReference type="Gene3D" id="3.40.1110.10">
    <property type="entry name" value="Calcium-transporting ATPase, cytoplasmic domain N"/>
    <property type="match status" value="1"/>
</dbReference>
<dbReference type="GO" id="GO:0030007">
    <property type="term" value="P:intracellular potassium ion homeostasis"/>
    <property type="evidence" value="ECO:0007669"/>
    <property type="project" value="TreeGrafter"/>
</dbReference>
<comment type="subcellular location">
    <subcellularLocation>
        <location evidence="1">Membrane</location>
        <topology evidence="1">Multi-pass membrane protein</topology>
    </subcellularLocation>
</comment>
<evidence type="ECO:0000256" key="3">
    <source>
        <dbReference type="ARBA" id="ARBA00022741"/>
    </source>
</evidence>
<dbReference type="PANTHER" id="PTHR43294:SF20">
    <property type="entry name" value="P-TYPE ATPASE"/>
    <property type="match status" value="1"/>
</dbReference>
<keyword evidence="2 9" id="KW-0812">Transmembrane</keyword>
<dbReference type="InterPro" id="IPR044492">
    <property type="entry name" value="P_typ_ATPase_HD_dom"/>
</dbReference>
<dbReference type="STRING" id="765915.A0A1Y2I439"/>
<dbReference type="GO" id="GO:0016887">
    <property type="term" value="F:ATP hydrolysis activity"/>
    <property type="evidence" value="ECO:0007669"/>
    <property type="project" value="InterPro"/>
</dbReference>
<proteinExistence type="predicted"/>
<accession>A0A1Y2I439</accession>
<dbReference type="PANTHER" id="PTHR43294">
    <property type="entry name" value="SODIUM/POTASSIUM-TRANSPORTING ATPASE SUBUNIT ALPHA"/>
    <property type="match status" value="1"/>
</dbReference>
<dbReference type="EMBL" id="MCFL01000002">
    <property type="protein sequence ID" value="ORZ40984.1"/>
    <property type="molecule type" value="Genomic_DNA"/>
</dbReference>
<feature type="transmembrane region" description="Helical" evidence="9">
    <location>
        <begin position="93"/>
        <end position="117"/>
    </location>
</feature>
<dbReference type="Pfam" id="PF00702">
    <property type="entry name" value="Hydrolase"/>
    <property type="match status" value="1"/>
</dbReference>
<dbReference type="SUPFAM" id="SSF81660">
    <property type="entry name" value="Metal cation-transporting ATPase, ATP-binding domain N"/>
    <property type="match status" value="1"/>
</dbReference>
<keyword evidence="6 9" id="KW-1133">Transmembrane helix</keyword>
<dbReference type="InterPro" id="IPR023214">
    <property type="entry name" value="HAD_sf"/>
</dbReference>
<dbReference type="InterPro" id="IPR006068">
    <property type="entry name" value="ATPase_P-typ_cation-transptr_C"/>
</dbReference>
<reference evidence="11 12" key="1">
    <citation type="submission" date="2016-07" db="EMBL/GenBank/DDBJ databases">
        <title>Pervasive Adenine N6-methylation of Active Genes in Fungi.</title>
        <authorList>
            <consortium name="DOE Joint Genome Institute"/>
            <person name="Mondo S.J."/>
            <person name="Dannebaum R.O."/>
            <person name="Kuo R.C."/>
            <person name="Labutti K."/>
            <person name="Haridas S."/>
            <person name="Kuo A."/>
            <person name="Salamov A."/>
            <person name="Ahrendt S.R."/>
            <person name="Lipzen A."/>
            <person name="Sullivan W."/>
            <person name="Andreopoulos W.B."/>
            <person name="Clum A."/>
            <person name="Lindquist E."/>
            <person name="Daum C."/>
            <person name="Ramamoorthy G.K."/>
            <person name="Gryganskyi A."/>
            <person name="Culley D."/>
            <person name="Magnuson J.K."/>
            <person name="James T.Y."/>
            <person name="O'Malley M.A."/>
            <person name="Stajich J.E."/>
            <person name="Spatafora J.W."/>
            <person name="Visel A."/>
            <person name="Grigoriev I.V."/>
        </authorList>
    </citation>
    <scope>NUCLEOTIDE SEQUENCE [LARGE SCALE GENOMIC DNA]</scope>
    <source>
        <strain evidence="11 12">PL171</strain>
    </source>
</reference>
<dbReference type="InterPro" id="IPR050510">
    <property type="entry name" value="Cation_transp_ATPase_P-type"/>
</dbReference>
<name>A0A1Y2I439_9FUNG</name>
<dbReference type="AlphaFoldDB" id="A0A1Y2I439"/>
<evidence type="ECO:0000256" key="5">
    <source>
        <dbReference type="ARBA" id="ARBA00022967"/>
    </source>
</evidence>
<evidence type="ECO:0000256" key="4">
    <source>
        <dbReference type="ARBA" id="ARBA00022840"/>
    </source>
</evidence>
<dbReference type="GO" id="GO:1902600">
    <property type="term" value="P:proton transmembrane transport"/>
    <property type="evidence" value="ECO:0007669"/>
    <property type="project" value="TreeGrafter"/>
</dbReference>
<evidence type="ECO:0000256" key="8">
    <source>
        <dbReference type="SAM" id="MobiDB-lite"/>
    </source>
</evidence>
<evidence type="ECO:0000259" key="10">
    <source>
        <dbReference type="Pfam" id="PF00689"/>
    </source>
</evidence>
<feature type="transmembrane region" description="Helical" evidence="9">
    <location>
        <begin position="668"/>
        <end position="696"/>
    </location>
</feature>
<feature type="region of interest" description="Disordered" evidence="8">
    <location>
        <begin position="348"/>
        <end position="377"/>
    </location>
</feature>
<dbReference type="GO" id="GO:1990573">
    <property type="term" value="P:potassium ion import across plasma membrane"/>
    <property type="evidence" value="ECO:0007669"/>
    <property type="project" value="TreeGrafter"/>
</dbReference>
<keyword evidence="4" id="KW-0067">ATP-binding</keyword>
<dbReference type="GO" id="GO:0005391">
    <property type="term" value="F:P-type sodium:potassium-exchanging transporter activity"/>
    <property type="evidence" value="ECO:0007669"/>
    <property type="project" value="TreeGrafter"/>
</dbReference>
<dbReference type="GO" id="GO:0005524">
    <property type="term" value="F:ATP binding"/>
    <property type="evidence" value="ECO:0007669"/>
    <property type="project" value="UniProtKB-KW"/>
</dbReference>
<evidence type="ECO:0000313" key="12">
    <source>
        <dbReference type="Proteomes" id="UP000193411"/>
    </source>
</evidence>
<sequence length="740" mass="76943">MCDEGGQEGVVPANVVLATSVVTGGRGTFIVIATGSHTRLAAMGGLPPLKQPKTVLAKFMKQLAASASIAAVSITILVTLFGVFALGRPWQEMFLFGLTLVFVTLPEELPLMVKLVLASTAGDLARNHNVLVRRLRSLEQLADIKALVTDKTGTLTQGVMSLAGVWFPMSNSMSPPPPYPSSEPKISLTNSNDNDSATLLDLPTAWSLSAIHPADPYDAAVRSVWRLTPPQTNHDASVTHDSYSSPSHSSQGHAHIGAHSHLVLESRIDPATMIRETVRDWAPLGTLTILRGAPEVILARATHITSDNGLHAVPLGKTLRAAVHARWASVAGSGYRMIAVAMSISSSSLTSSSSTPSLAASSVSSTSAPSAHPSVTSGSSTIVCLGCLAFSDPLRAGAHAFLATARSNGTHLVLATGDHPGTAHAVDRALGSVFSEVHSRCTPEHKRRLVEHLAHTYGTGAGGTGGVLAVGDGGNDAPAMRAASVAAVMANSPGRADAALDSADLILLGDEGLKGLAYALRVAPWARIKVRQAVAFYLGCKVALVSLTCVTLGVLGTLPLTPPMLLVQEISMDLGATLVFASEPFPEHLSRASGGVGEWKGGLMRWTLACGVVLGMPSILAYVLGLTSVVDAGPEVARTMAFATYVPAQAVTAYAMRSPVAPIRAHGFWAPMCLGWAAINVLLTVALVGTGAMGFVPLAREAVMVCVEVRWSAREKYEGRGSFSNAAARIGGAGRQGQVQ</sequence>
<protein>
    <submittedName>
        <fullName evidence="11">HAD-like domain-containing protein</fullName>
    </submittedName>
</protein>
<feature type="compositionally biased region" description="Low complexity" evidence="8">
    <location>
        <begin position="239"/>
        <end position="253"/>
    </location>
</feature>
<dbReference type="SFLD" id="SFLDS00003">
    <property type="entry name" value="Haloacid_Dehalogenase"/>
    <property type="match status" value="1"/>
</dbReference>
<evidence type="ECO:0000313" key="11">
    <source>
        <dbReference type="EMBL" id="ORZ40984.1"/>
    </source>
</evidence>
<dbReference type="InterPro" id="IPR023299">
    <property type="entry name" value="ATPase_P-typ_cyto_dom_N"/>
</dbReference>
<evidence type="ECO:0000256" key="6">
    <source>
        <dbReference type="ARBA" id="ARBA00022989"/>
    </source>
</evidence>
<dbReference type="SUPFAM" id="SSF56784">
    <property type="entry name" value="HAD-like"/>
    <property type="match status" value="1"/>
</dbReference>
<dbReference type="InterPro" id="IPR001757">
    <property type="entry name" value="P_typ_ATPase"/>
</dbReference>
<feature type="region of interest" description="Disordered" evidence="8">
    <location>
        <begin position="231"/>
        <end position="253"/>
    </location>
</feature>
<dbReference type="Pfam" id="PF00689">
    <property type="entry name" value="Cation_ATPase_C"/>
    <property type="match status" value="1"/>
</dbReference>
<dbReference type="PRINTS" id="PR00119">
    <property type="entry name" value="CATATPASE"/>
</dbReference>
<dbReference type="PROSITE" id="PS00154">
    <property type="entry name" value="ATPASE_E1_E2"/>
    <property type="match status" value="1"/>
</dbReference>
<feature type="transmembrane region" description="Helical" evidence="9">
    <location>
        <begin position="63"/>
        <end position="87"/>
    </location>
</feature>
<dbReference type="Gene3D" id="3.40.50.1000">
    <property type="entry name" value="HAD superfamily/HAD-like"/>
    <property type="match status" value="1"/>
</dbReference>
<feature type="transmembrane region" description="Helical" evidence="9">
    <location>
        <begin position="603"/>
        <end position="624"/>
    </location>
</feature>
<dbReference type="NCBIfam" id="TIGR01494">
    <property type="entry name" value="ATPase_P-type"/>
    <property type="match status" value="1"/>
</dbReference>
<dbReference type="SFLD" id="SFLDG00002">
    <property type="entry name" value="C1.7:_P-type_atpase_like"/>
    <property type="match status" value="1"/>
</dbReference>
<dbReference type="OrthoDB" id="5572195at2759"/>
<evidence type="ECO:0000256" key="7">
    <source>
        <dbReference type="ARBA" id="ARBA00023136"/>
    </source>
</evidence>
<dbReference type="SFLD" id="SFLDF00027">
    <property type="entry name" value="p-type_atpase"/>
    <property type="match status" value="1"/>
</dbReference>
<dbReference type="Proteomes" id="UP000193411">
    <property type="component" value="Unassembled WGS sequence"/>
</dbReference>
<evidence type="ECO:0000256" key="1">
    <source>
        <dbReference type="ARBA" id="ARBA00004141"/>
    </source>
</evidence>
<gene>
    <name evidence="11" type="ORF">BCR44DRAFT_1424160</name>
</gene>
<keyword evidence="3" id="KW-0547">Nucleotide-binding</keyword>
<feature type="transmembrane region" description="Helical" evidence="9">
    <location>
        <begin position="636"/>
        <end position="656"/>
    </location>
</feature>
<dbReference type="InterPro" id="IPR018303">
    <property type="entry name" value="ATPase_P-typ_P_site"/>
</dbReference>
<dbReference type="GO" id="GO:0006883">
    <property type="term" value="P:intracellular sodium ion homeostasis"/>
    <property type="evidence" value="ECO:0007669"/>
    <property type="project" value="TreeGrafter"/>
</dbReference>
<dbReference type="GO" id="GO:0005886">
    <property type="term" value="C:plasma membrane"/>
    <property type="evidence" value="ECO:0007669"/>
    <property type="project" value="TreeGrafter"/>
</dbReference>
<organism evidence="11 12">
    <name type="scientific">Catenaria anguillulae PL171</name>
    <dbReference type="NCBI Taxonomy" id="765915"/>
    <lineage>
        <taxon>Eukaryota</taxon>
        <taxon>Fungi</taxon>
        <taxon>Fungi incertae sedis</taxon>
        <taxon>Blastocladiomycota</taxon>
        <taxon>Blastocladiomycetes</taxon>
        <taxon>Blastocladiales</taxon>
        <taxon>Catenariaceae</taxon>
        <taxon>Catenaria</taxon>
    </lineage>
</organism>
<evidence type="ECO:0000256" key="9">
    <source>
        <dbReference type="SAM" id="Phobius"/>
    </source>
</evidence>
<feature type="transmembrane region" description="Helical" evidence="9">
    <location>
        <begin position="534"/>
        <end position="555"/>
    </location>
</feature>
<dbReference type="SUPFAM" id="SSF81665">
    <property type="entry name" value="Calcium ATPase, transmembrane domain M"/>
    <property type="match status" value="1"/>
</dbReference>
<feature type="domain" description="Cation-transporting P-type ATPase C-terminal" evidence="10">
    <location>
        <begin position="558"/>
        <end position="701"/>
    </location>
</feature>
<keyword evidence="12" id="KW-1185">Reference proteome</keyword>
<keyword evidence="5" id="KW-1278">Translocase</keyword>
<dbReference type="InterPro" id="IPR036412">
    <property type="entry name" value="HAD-like_sf"/>
</dbReference>
<dbReference type="Gene3D" id="1.20.1110.10">
    <property type="entry name" value="Calcium-transporting ATPase, transmembrane domain"/>
    <property type="match status" value="2"/>
</dbReference>
<comment type="caution">
    <text evidence="11">The sequence shown here is derived from an EMBL/GenBank/DDBJ whole genome shotgun (WGS) entry which is preliminary data.</text>
</comment>
<dbReference type="InterPro" id="IPR023298">
    <property type="entry name" value="ATPase_P-typ_TM_dom_sf"/>
</dbReference>